<dbReference type="InterPro" id="IPR050640">
    <property type="entry name" value="Bact_2-comp_sensor_kinase"/>
</dbReference>
<dbReference type="InterPro" id="IPR036890">
    <property type="entry name" value="HATPase_C_sf"/>
</dbReference>
<name>A0A7W5ZK50_9BACT</name>
<reference evidence="3 4" key="1">
    <citation type="submission" date="2020-08" db="EMBL/GenBank/DDBJ databases">
        <title>Genomic Encyclopedia of Type Strains, Phase IV (KMG-IV): sequencing the most valuable type-strain genomes for metagenomic binning, comparative biology and taxonomic classification.</title>
        <authorList>
            <person name="Goeker M."/>
        </authorList>
    </citation>
    <scope>NUCLEOTIDE SEQUENCE [LARGE SCALE GENOMIC DNA]</scope>
    <source>
        <strain evidence="3 4">DSM 17976</strain>
    </source>
</reference>
<feature type="transmembrane region" description="Helical" evidence="1">
    <location>
        <begin position="116"/>
        <end position="137"/>
    </location>
</feature>
<organism evidence="3 4">
    <name type="scientific">Runella defluvii</name>
    <dbReference type="NCBI Taxonomy" id="370973"/>
    <lineage>
        <taxon>Bacteria</taxon>
        <taxon>Pseudomonadati</taxon>
        <taxon>Bacteroidota</taxon>
        <taxon>Cytophagia</taxon>
        <taxon>Cytophagales</taxon>
        <taxon>Spirosomataceae</taxon>
        <taxon>Runella</taxon>
    </lineage>
</organism>
<evidence type="ECO:0000259" key="2">
    <source>
        <dbReference type="Pfam" id="PF06580"/>
    </source>
</evidence>
<feature type="domain" description="Signal transduction histidine kinase internal region" evidence="2">
    <location>
        <begin position="157"/>
        <end position="234"/>
    </location>
</feature>
<dbReference type="Proteomes" id="UP000541352">
    <property type="component" value="Unassembled WGS sequence"/>
</dbReference>
<dbReference type="PANTHER" id="PTHR34220:SF7">
    <property type="entry name" value="SENSOR HISTIDINE KINASE YPDA"/>
    <property type="match status" value="1"/>
</dbReference>
<feature type="transmembrane region" description="Helical" evidence="1">
    <location>
        <begin position="12"/>
        <end position="29"/>
    </location>
</feature>
<keyword evidence="1" id="KW-0472">Membrane</keyword>
<dbReference type="GO" id="GO:0016020">
    <property type="term" value="C:membrane"/>
    <property type="evidence" value="ECO:0007669"/>
    <property type="project" value="InterPro"/>
</dbReference>
<protein>
    <submittedName>
        <fullName evidence="3">LytS/YehU family sensor histidine kinase</fullName>
    </submittedName>
</protein>
<feature type="transmembrane region" description="Helical" evidence="1">
    <location>
        <begin position="78"/>
        <end position="96"/>
    </location>
</feature>
<keyword evidence="1" id="KW-1133">Transmembrane helix</keyword>
<keyword evidence="3" id="KW-0808">Transferase</keyword>
<dbReference type="GO" id="GO:0000155">
    <property type="term" value="F:phosphorelay sensor kinase activity"/>
    <property type="evidence" value="ECO:0007669"/>
    <property type="project" value="InterPro"/>
</dbReference>
<keyword evidence="1" id="KW-0812">Transmembrane</keyword>
<dbReference type="InterPro" id="IPR010559">
    <property type="entry name" value="Sig_transdc_His_kin_internal"/>
</dbReference>
<dbReference type="Pfam" id="PF06580">
    <property type="entry name" value="His_kinase"/>
    <property type="match status" value="1"/>
</dbReference>
<dbReference type="EMBL" id="JACIBY010000005">
    <property type="protein sequence ID" value="MBB3838581.1"/>
    <property type="molecule type" value="Genomic_DNA"/>
</dbReference>
<keyword evidence="3" id="KW-0418">Kinase</keyword>
<dbReference type="PANTHER" id="PTHR34220">
    <property type="entry name" value="SENSOR HISTIDINE KINASE YPDA"/>
    <property type="match status" value="1"/>
</dbReference>
<dbReference type="AlphaFoldDB" id="A0A7W5ZK50"/>
<feature type="transmembrane region" description="Helical" evidence="1">
    <location>
        <begin position="49"/>
        <end position="66"/>
    </location>
</feature>
<accession>A0A7W5ZK50</accession>
<gene>
    <name evidence="3" type="ORF">FHS57_002587</name>
</gene>
<sequence>MQPFIKRYRILLLHLSFWCVYFSFFFYQIRFPIRGQEVTFWDAFKNTSFEVLFMMLVVYLNYFFFLSRYLKHKSLLRYILEFSVPFAVLVRAFILLKRHLIDGNTHKICYFYEDKFTVNVVLTTLFIVIFVGMLKFAEGWLELEAKKKEIENEKLTSELRFLKAQINPHFLFNTLNNLYYLAFTNSPNTTEVIAKLSQMMRYMIYDSNHPKVPLVKEIEYMENYISLEKLRLNEPIPILFEVKGNIDGVLIAPLILISFLENAFKHGVSNNFSGSWIKADLVIEGMACVYTVANSKLPINATHSDESSGIGLQNVKRRLELSYPDNFELEVEDTTDEYCVRLKLNLV</sequence>
<evidence type="ECO:0000313" key="4">
    <source>
        <dbReference type="Proteomes" id="UP000541352"/>
    </source>
</evidence>
<comment type="caution">
    <text evidence="3">The sequence shown here is derived from an EMBL/GenBank/DDBJ whole genome shotgun (WGS) entry which is preliminary data.</text>
</comment>
<evidence type="ECO:0000256" key="1">
    <source>
        <dbReference type="SAM" id="Phobius"/>
    </source>
</evidence>
<dbReference type="SUPFAM" id="SSF55874">
    <property type="entry name" value="ATPase domain of HSP90 chaperone/DNA topoisomerase II/histidine kinase"/>
    <property type="match status" value="1"/>
</dbReference>
<proteinExistence type="predicted"/>
<dbReference type="RefSeq" id="WP_122933574.1">
    <property type="nucleotide sequence ID" value="NZ_JACIBY010000005.1"/>
</dbReference>
<evidence type="ECO:0000313" key="3">
    <source>
        <dbReference type="EMBL" id="MBB3838581.1"/>
    </source>
</evidence>
<keyword evidence="4" id="KW-1185">Reference proteome</keyword>